<sequence>MDHLSRLPVECLEKILRYIVGAPPSTSRPALSALCRVNRYISGVATSFLYYDPFDLLTGNAVYVDRGRRLRCLLTTLLINIPTSQIHHALLLGLVARIEPETNTNTDTATFSYISANHLRHIRYFNLPTSAFLEYGGGGLENKNYTPEELGYISGQDLLEMYLLDRKDTTCRSKNPSSQLQEYYSNVLYREATWSLAGPILEQLESLSFPLSDIGRYLMLVGRLVRLAHVHVHLDMVFYCDCCDGSDMPQEPRRLREKGAFNDLVQFVKAHIEFFPGRLETVTTSDAGFWEVGTQSCPYEVEHEIYKMLPSQYQPTSICKYNWRKVAAHLETIDLSKVWEVNWLPPREVVDHEWLLRRCRELKWLTVQALPARGCFDWAVQEKMDLERLGQGHASTNTTTVVGPVPVRRPLGRQQQEILSESTPPLPAHVHHGLVKLGRITLEECRMPSRDLDAAVFAFSQSLYMLCIETLLGPEDTQTIHIGREWCTVPGLTGLDLRAHAHRLVLDPLIFTRFPRLKNTTIKDDTFEYSCEDVVPCELAQGSALSVVYLRGWSALVFNPSALEWSKELIVLKLSMAKQDGYCFIPPVNELNASYGLGSNATTTSITRPRWTWDWDFPRLVDINLTSEFTYMFEFRMLHGCPRLDTLRLHMRTVDGNHTRTISETDLFVSRTGGSQERIVAPKLRKVYMNGHWVFSSASVLSQFLGQMFPAVERLTARGWGNVSVGSLVEVLRTTAGHVRMAPRPTYDYLSHVRHLNPPAFDCWEPLIFQPDKEPTTEELAYLQGEEYEGVLLPHLHSIIVYREVIWSLASPILDQLESLTIPLSEIDRYLQVVNRLGRLECIDLSIDEVYETGDLGLDESTEQCKDKAMRALMQFVEDHVRLSPGRLRTVNICDSSIWPRGYKTNFKDIESQIYRHLPPMPPPTVLNRDNWARLMCHPLTTNLRYVETIVADHGQWRDPVFEYSQLLRRCRNLTTLEMRPLSKGSFKWAVQEKAMHAECGSLVPLQRVHIREYHSFTDEINDIAFAFSNTLQVIRVDDVAQGGGGPIRIGQGWVDMPKLTYLTLNIRKSRLVIDPLLLEHCPNLTSLNLTEYTMGYLCADIVSAFPVQLGQLFKLTLVGWPALTFHPASLHAMSKLGLLRICSSEFYKHDCFIPPVEELEQSFCVLEDFCSSATGTGTVGDQRGAVRPGVGRRPLWTWDWILPQLTVAEFKGEFAYRFEFRMLRGCPSLVRLALMIATVQDTHSRVLTRDDFFVTDPITTNIKSTSRQQQQQPTPKPKRIIAPALKELFMTGPWVLDDTLVPLLFDGMFPELRVVTMPECSGFSHRALVKSLKGNPQRMETMELGLPEPSLEEQKELGLYRRIGRMEDYIATFSFSVHFRGTEYIVLRDPSPTASPASTAVSDYD</sequence>
<dbReference type="Gene3D" id="3.80.10.10">
    <property type="entry name" value="Ribonuclease Inhibitor"/>
    <property type="match status" value="1"/>
</dbReference>
<gene>
    <name evidence="1" type="ORF">EC957_003377</name>
</gene>
<dbReference type="InterPro" id="IPR032675">
    <property type="entry name" value="LRR_dom_sf"/>
</dbReference>
<dbReference type="EMBL" id="JAAAXW010000176">
    <property type="protein sequence ID" value="KAF9541135.1"/>
    <property type="molecule type" value="Genomic_DNA"/>
</dbReference>
<reference evidence="1" key="1">
    <citation type="journal article" date="2020" name="Fungal Divers.">
        <title>Resolving the Mortierellaceae phylogeny through synthesis of multi-gene phylogenetics and phylogenomics.</title>
        <authorList>
            <person name="Vandepol N."/>
            <person name="Liber J."/>
            <person name="Desiro A."/>
            <person name="Na H."/>
            <person name="Kennedy M."/>
            <person name="Barry K."/>
            <person name="Grigoriev I.V."/>
            <person name="Miller A.N."/>
            <person name="O'Donnell K."/>
            <person name="Stajich J.E."/>
            <person name="Bonito G."/>
        </authorList>
    </citation>
    <scope>NUCLEOTIDE SEQUENCE</scope>
    <source>
        <strain evidence="1">NRRL 2591</strain>
    </source>
</reference>
<organism evidence="1 2">
    <name type="scientific">Mortierella hygrophila</name>
    <dbReference type="NCBI Taxonomy" id="979708"/>
    <lineage>
        <taxon>Eukaryota</taxon>
        <taxon>Fungi</taxon>
        <taxon>Fungi incertae sedis</taxon>
        <taxon>Mucoromycota</taxon>
        <taxon>Mortierellomycotina</taxon>
        <taxon>Mortierellomycetes</taxon>
        <taxon>Mortierellales</taxon>
        <taxon>Mortierellaceae</taxon>
        <taxon>Mortierella</taxon>
    </lineage>
</organism>
<dbReference type="SUPFAM" id="SSF52047">
    <property type="entry name" value="RNI-like"/>
    <property type="match status" value="1"/>
</dbReference>
<proteinExistence type="predicted"/>
<name>A0A9P6F2Y1_9FUNG</name>
<evidence type="ECO:0000313" key="2">
    <source>
        <dbReference type="Proteomes" id="UP000723463"/>
    </source>
</evidence>
<evidence type="ECO:0000313" key="1">
    <source>
        <dbReference type="EMBL" id="KAF9541135.1"/>
    </source>
</evidence>
<accession>A0A9P6F2Y1</accession>
<comment type="caution">
    <text evidence="1">The sequence shown here is derived from an EMBL/GenBank/DDBJ whole genome shotgun (WGS) entry which is preliminary data.</text>
</comment>
<dbReference type="Proteomes" id="UP000723463">
    <property type="component" value="Unassembled WGS sequence"/>
</dbReference>
<protein>
    <submittedName>
        <fullName evidence="1">Uncharacterized protein</fullName>
    </submittedName>
</protein>
<keyword evidence="2" id="KW-1185">Reference proteome</keyword>